<reference evidence="4 5" key="1">
    <citation type="submission" date="2021-12" db="EMBL/GenBank/DDBJ databases">
        <title>Discovery of the Pendulisporaceae a myxobacterial family with distinct sporulation behavior and unique specialized metabolism.</title>
        <authorList>
            <person name="Garcia R."/>
            <person name="Popoff A."/>
            <person name="Bader C.D."/>
            <person name="Loehr J."/>
            <person name="Walesch S."/>
            <person name="Walt C."/>
            <person name="Boldt J."/>
            <person name="Bunk B."/>
            <person name="Haeckl F.J.F.P.J."/>
            <person name="Gunesch A.P."/>
            <person name="Birkelbach J."/>
            <person name="Nuebel U."/>
            <person name="Pietschmann T."/>
            <person name="Bach T."/>
            <person name="Mueller R."/>
        </authorList>
    </citation>
    <scope>NUCLEOTIDE SEQUENCE [LARGE SCALE GENOMIC DNA]</scope>
    <source>
        <strain evidence="4 5">MSr12523</strain>
    </source>
</reference>
<feature type="domain" description="SbsA Ig-like" evidence="3">
    <location>
        <begin position="22"/>
        <end position="118"/>
    </location>
</feature>
<evidence type="ECO:0000256" key="1">
    <source>
        <dbReference type="ARBA" id="ARBA00022729"/>
    </source>
</evidence>
<dbReference type="InterPro" id="IPR032812">
    <property type="entry name" value="SbsA_Ig"/>
</dbReference>
<dbReference type="EMBL" id="CP089982">
    <property type="protein sequence ID" value="WXA95781.1"/>
    <property type="molecule type" value="Genomic_DNA"/>
</dbReference>
<feature type="compositionally biased region" description="Basic and acidic residues" evidence="2">
    <location>
        <begin position="1"/>
        <end position="12"/>
    </location>
</feature>
<evidence type="ECO:0000313" key="5">
    <source>
        <dbReference type="Proteomes" id="UP001379533"/>
    </source>
</evidence>
<proteinExistence type="predicted"/>
<sequence length="479" mass="51141">MADKPDADKPDAEEPDGAIPDELGPQILSSWPINGGENTVGGPIQVKFTEPVKLGATATQLLVDGTPVAATTKLSEDGTVLDIVPIADILPPAKVSVRFGDISDLHGNPRIDEPFTWTVPRWFHAGSLPRPEDTTFRVASGPGDAIFLSRFTATGPDGVELTVFKVGRNDFGFEALPVTVRFNLVTGFPTSQFPEVRIDNSGAPVVAIYDHEDKIHVLRWSGAQWKDLAPPMMAGERNSRALIAIAPGDSGKITLAYEVRGTGPSPKSGIRVQEYDGGRWLALGPLLEQSTMAMPLKALVFDEQGIPTMAWEKLFDGATTMTWNGTGWIASSPVVSSDLVTKDMSIAWGDGHSLFSVVGLSQGIETGPYRNRVLRLDAPLGTWNEVGAALPDVPLGRPVTLLPAGAGHLFASFATQATDAIPAKFWALDITKTGWSEMTGLEIPPGWTESAGAAVDGRGVPIVAVTTKDEVRVLRLNRK</sequence>
<keyword evidence="5" id="KW-1185">Reference proteome</keyword>
<dbReference type="SUPFAM" id="SSF89372">
    <property type="entry name" value="Fucose-specific lectin"/>
    <property type="match status" value="1"/>
</dbReference>
<dbReference type="Pfam" id="PF13205">
    <property type="entry name" value="Big_5"/>
    <property type="match status" value="1"/>
</dbReference>
<protein>
    <submittedName>
        <fullName evidence="4">Ig-like domain-containing protein</fullName>
    </submittedName>
</protein>
<evidence type="ECO:0000259" key="3">
    <source>
        <dbReference type="Pfam" id="PF13205"/>
    </source>
</evidence>
<dbReference type="RefSeq" id="WP_394846391.1">
    <property type="nucleotide sequence ID" value="NZ_CP089982.1"/>
</dbReference>
<evidence type="ECO:0000256" key="2">
    <source>
        <dbReference type="SAM" id="MobiDB-lite"/>
    </source>
</evidence>
<evidence type="ECO:0000313" key="4">
    <source>
        <dbReference type="EMBL" id="WXA95781.1"/>
    </source>
</evidence>
<dbReference type="Proteomes" id="UP001379533">
    <property type="component" value="Chromosome"/>
</dbReference>
<feature type="region of interest" description="Disordered" evidence="2">
    <location>
        <begin position="1"/>
        <end position="36"/>
    </location>
</feature>
<gene>
    <name evidence="4" type="ORF">LZC95_02865</name>
</gene>
<keyword evidence="1" id="KW-0732">Signal</keyword>
<organism evidence="4 5">
    <name type="scientific">Pendulispora brunnea</name>
    <dbReference type="NCBI Taxonomy" id="2905690"/>
    <lineage>
        <taxon>Bacteria</taxon>
        <taxon>Pseudomonadati</taxon>
        <taxon>Myxococcota</taxon>
        <taxon>Myxococcia</taxon>
        <taxon>Myxococcales</taxon>
        <taxon>Sorangiineae</taxon>
        <taxon>Pendulisporaceae</taxon>
        <taxon>Pendulispora</taxon>
    </lineage>
</organism>
<name>A0ABZ2KHC7_9BACT</name>
<accession>A0ABZ2KHC7</accession>